<sequence>MLAVVLVIISLLIIGILVIISIISETQNLTASVLEAFNMNSFTPARASRT</sequence>
<evidence type="ECO:0000313" key="3">
    <source>
        <dbReference type="Proteomes" id="UP000707138"/>
    </source>
</evidence>
<dbReference type="Proteomes" id="UP000707138">
    <property type="component" value="Unassembled WGS sequence"/>
</dbReference>
<protein>
    <submittedName>
        <fullName evidence="2">Uncharacterized protein</fullName>
    </submittedName>
</protein>
<proteinExistence type="predicted"/>
<keyword evidence="1" id="KW-0812">Transmembrane</keyword>
<accession>A0ABS2GFL2</accession>
<dbReference type="EMBL" id="JACJLA010000004">
    <property type="protein sequence ID" value="MBM6912302.1"/>
    <property type="molecule type" value="Genomic_DNA"/>
</dbReference>
<dbReference type="RefSeq" id="WP_156886117.1">
    <property type="nucleotide sequence ID" value="NZ_CALXQD010000001.1"/>
</dbReference>
<keyword evidence="1" id="KW-1133">Transmembrane helix</keyword>
<organism evidence="2 3">
    <name type="scientific">Veillonella magna</name>
    <dbReference type="NCBI Taxonomy" id="464322"/>
    <lineage>
        <taxon>Bacteria</taxon>
        <taxon>Bacillati</taxon>
        <taxon>Bacillota</taxon>
        <taxon>Negativicutes</taxon>
        <taxon>Veillonellales</taxon>
        <taxon>Veillonellaceae</taxon>
        <taxon>Veillonella</taxon>
    </lineage>
</organism>
<gene>
    <name evidence="2" type="ORF">H6A01_03015</name>
</gene>
<feature type="transmembrane region" description="Helical" evidence="1">
    <location>
        <begin position="6"/>
        <end position="24"/>
    </location>
</feature>
<keyword evidence="3" id="KW-1185">Reference proteome</keyword>
<name>A0ABS2GFL2_9FIRM</name>
<evidence type="ECO:0000256" key="1">
    <source>
        <dbReference type="SAM" id="Phobius"/>
    </source>
</evidence>
<comment type="caution">
    <text evidence="2">The sequence shown here is derived from an EMBL/GenBank/DDBJ whole genome shotgun (WGS) entry which is preliminary data.</text>
</comment>
<evidence type="ECO:0000313" key="2">
    <source>
        <dbReference type="EMBL" id="MBM6912302.1"/>
    </source>
</evidence>
<reference evidence="2 3" key="1">
    <citation type="journal article" date="2021" name="Sci. Rep.">
        <title>The distribution of antibiotic resistance genes in chicken gut microbiota commensals.</title>
        <authorList>
            <person name="Juricova H."/>
            <person name="Matiasovicova J."/>
            <person name="Kubasova T."/>
            <person name="Cejkova D."/>
            <person name="Rychlik I."/>
        </authorList>
    </citation>
    <scope>NUCLEOTIDE SEQUENCE [LARGE SCALE GENOMIC DNA]</scope>
    <source>
        <strain evidence="2 3">An537</strain>
    </source>
</reference>
<keyword evidence="1" id="KW-0472">Membrane</keyword>